<sequence>MQKKRIGLSFLNPEQELIHGQGDTVLETLVKHGIPIKHACTNGVCGVCLTPLLSGEIDYAEKQPHGLNDKEKQNGYFLPCIAACKTDIVIGKPKVTLR</sequence>
<comment type="caution">
    <text evidence="2">The sequence shown here is derived from an EMBL/GenBank/DDBJ whole genome shotgun (WGS) entry which is preliminary data.</text>
</comment>
<reference evidence="2 3" key="1">
    <citation type="journal article" date="2014" name="Genome Announc.">
        <title>Draft Genome Sequence of Marinomonas sp. Strain D104, a Polycyclic Aromatic Hydrocarbon-Degrading Bacterium from the Deep-Sea Sediment of the Arctic Ocean.</title>
        <authorList>
            <person name="Dong C."/>
            <person name="Bai X."/>
            <person name="Lai Q."/>
            <person name="Xie Y."/>
            <person name="Chen X."/>
            <person name="Shao Z."/>
        </authorList>
    </citation>
    <scope>NUCLEOTIDE SEQUENCE [LARGE SCALE GENOMIC DNA]</scope>
    <source>
        <strain evidence="2 3">D104</strain>
    </source>
</reference>
<dbReference type="PATRIC" id="fig|1208321.3.peg.1965"/>
<dbReference type="RefSeq" id="WP_024024108.1">
    <property type="nucleotide sequence ID" value="NZ_AYOZ01000016.1"/>
</dbReference>
<name>W1RU12_9GAMM</name>
<dbReference type="OrthoDB" id="9806195at2"/>
<dbReference type="AlphaFoldDB" id="W1RU12"/>
<dbReference type="Pfam" id="PF00111">
    <property type="entry name" value="Fer2"/>
    <property type="match status" value="1"/>
</dbReference>
<dbReference type="SUPFAM" id="SSF54292">
    <property type="entry name" value="2Fe-2S ferredoxin-like"/>
    <property type="match status" value="1"/>
</dbReference>
<dbReference type="CDD" id="cd00207">
    <property type="entry name" value="fer2"/>
    <property type="match status" value="1"/>
</dbReference>
<dbReference type="PROSITE" id="PS51085">
    <property type="entry name" value="2FE2S_FER_2"/>
    <property type="match status" value="1"/>
</dbReference>
<feature type="domain" description="2Fe-2S ferredoxin-type" evidence="1">
    <location>
        <begin position="4"/>
        <end position="96"/>
    </location>
</feature>
<dbReference type="InterPro" id="IPR036010">
    <property type="entry name" value="2Fe-2S_ferredoxin-like_sf"/>
</dbReference>
<dbReference type="Gene3D" id="3.10.20.30">
    <property type="match status" value="1"/>
</dbReference>
<evidence type="ECO:0000259" key="1">
    <source>
        <dbReference type="PROSITE" id="PS51085"/>
    </source>
</evidence>
<dbReference type="STRING" id="1208321.D104_09905"/>
<dbReference type="GO" id="GO:0051537">
    <property type="term" value="F:2 iron, 2 sulfur cluster binding"/>
    <property type="evidence" value="ECO:0007669"/>
    <property type="project" value="InterPro"/>
</dbReference>
<accession>W1RU12</accession>
<dbReference type="PROSITE" id="PS00197">
    <property type="entry name" value="2FE2S_FER_1"/>
    <property type="match status" value="1"/>
</dbReference>
<keyword evidence="3" id="KW-1185">Reference proteome</keyword>
<dbReference type="eggNOG" id="COG1018">
    <property type="taxonomic scope" value="Bacteria"/>
</dbReference>
<dbReference type="Proteomes" id="UP000018857">
    <property type="component" value="Unassembled WGS sequence"/>
</dbReference>
<dbReference type="InterPro" id="IPR006058">
    <property type="entry name" value="2Fe2S_fd_BS"/>
</dbReference>
<evidence type="ECO:0000313" key="2">
    <source>
        <dbReference type="EMBL" id="ETI60275.1"/>
    </source>
</evidence>
<dbReference type="InterPro" id="IPR012675">
    <property type="entry name" value="Beta-grasp_dom_sf"/>
</dbReference>
<dbReference type="EMBL" id="AYOZ01000016">
    <property type="protein sequence ID" value="ETI60275.1"/>
    <property type="molecule type" value="Genomic_DNA"/>
</dbReference>
<organism evidence="2 3">
    <name type="scientific">Marinomonas profundimaris</name>
    <dbReference type="NCBI Taxonomy" id="1208321"/>
    <lineage>
        <taxon>Bacteria</taxon>
        <taxon>Pseudomonadati</taxon>
        <taxon>Pseudomonadota</taxon>
        <taxon>Gammaproteobacteria</taxon>
        <taxon>Oceanospirillales</taxon>
        <taxon>Oceanospirillaceae</taxon>
        <taxon>Marinomonas</taxon>
    </lineage>
</organism>
<proteinExistence type="predicted"/>
<dbReference type="InterPro" id="IPR001041">
    <property type="entry name" value="2Fe-2S_ferredoxin-type"/>
</dbReference>
<protein>
    <submittedName>
        <fullName evidence="2">Ferredoxin</fullName>
    </submittedName>
</protein>
<gene>
    <name evidence="2" type="ORF">D104_09905</name>
</gene>
<evidence type="ECO:0000313" key="3">
    <source>
        <dbReference type="Proteomes" id="UP000018857"/>
    </source>
</evidence>